<evidence type="ECO:0000256" key="1">
    <source>
        <dbReference type="ARBA" id="ARBA00009732"/>
    </source>
</evidence>
<dbReference type="NCBIfam" id="TIGR00434">
    <property type="entry name" value="cysH"/>
    <property type="match status" value="1"/>
</dbReference>
<comment type="function">
    <text evidence="4">Catalyzes the formation of sulfite from adenosine 5'-phosphosulfate (APS) using thioredoxin as an electron donor.</text>
</comment>
<dbReference type="GO" id="GO:0046872">
    <property type="term" value="F:metal ion binding"/>
    <property type="evidence" value="ECO:0007669"/>
    <property type="project" value="UniProtKB-KW"/>
</dbReference>
<comment type="subcellular location">
    <subcellularLocation>
        <location evidence="4">Cytoplasm</location>
    </subcellularLocation>
</comment>
<accession>A0A2S0MKI6</accession>
<dbReference type="HAMAP" id="MF_00063">
    <property type="entry name" value="CysH"/>
    <property type="match status" value="1"/>
</dbReference>
<dbReference type="PIRSF" id="PIRSF000857">
    <property type="entry name" value="PAPS_reductase"/>
    <property type="match status" value="1"/>
</dbReference>
<name>A0A2S0MKI6_9RHOB</name>
<dbReference type="InterPro" id="IPR004511">
    <property type="entry name" value="PAPS/APS_Rdtase"/>
</dbReference>
<keyword evidence="4" id="KW-0408">Iron</keyword>
<keyword evidence="4" id="KW-0963">Cytoplasm</keyword>
<dbReference type="GO" id="GO:0070814">
    <property type="term" value="P:hydrogen sulfide biosynthetic process"/>
    <property type="evidence" value="ECO:0007669"/>
    <property type="project" value="UniProtKB-UniRule"/>
</dbReference>
<evidence type="ECO:0000313" key="7">
    <source>
        <dbReference type="EMBL" id="AVO36271.1"/>
    </source>
</evidence>
<evidence type="ECO:0000256" key="3">
    <source>
        <dbReference type="ARBA" id="ARBA00024327"/>
    </source>
</evidence>
<dbReference type="GO" id="GO:0004604">
    <property type="term" value="F:phosphoadenylyl-sulfate reductase (thioredoxin) activity"/>
    <property type="evidence" value="ECO:0007669"/>
    <property type="project" value="UniProtKB-UniRule"/>
</dbReference>
<evidence type="ECO:0000256" key="2">
    <source>
        <dbReference type="ARBA" id="ARBA00023002"/>
    </source>
</evidence>
<dbReference type="NCBIfam" id="NF002537">
    <property type="entry name" value="PRK02090.1"/>
    <property type="match status" value="1"/>
</dbReference>
<dbReference type="GO" id="GO:0019379">
    <property type="term" value="P:sulfate assimilation, phosphoadenylyl sulfate reduction by phosphoadenylyl-sulfate reductase (thioredoxin)"/>
    <property type="evidence" value="ECO:0007669"/>
    <property type="project" value="UniProtKB-UniRule"/>
</dbReference>
<gene>
    <name evidence="4" type="primary">cysH</name>
    <name evidence="7" type="ORF">C6Y53_00130</name>
</gene>
<dbReference type="SUPFAM" id="SSF52402">
    <property type="entry name" value="Adenine nucleotide alpha hydrolases-like"/>
    <property type="match status" value="1"/>
</dbReference>
<feature type="binding site" evidence="4">
    <location>
        <position position="205"/>
    </location>
    <ligand>
        <name>[4Fe-4S] cluster</name>
        <dbReference type="ChEBI" id="CHEBI:49883"/>
    </ligand>
</feature>
<dbReference type="InterPro" id="IPR002500">
    <property type="entry name" value="PAPS_reduct_dom"/>
</dbReference>
<feature type="active site" description="Nucleophile; cysteine thiosulfonate intermediate" evidence="4">
    <location>
        <position position="231"/>
    </location>
</feature>
<keyword evidence="8" id="KW-1185">Reference proteome</keyword>
<dbReference type="GO" id="GO:0043866">
    <property type="term" value="F:adenylyl-sulfate reductase (thioredoxin) activity"/>
    <property type="evidence" value="ECO:0007669"/>
    <property type="project" value="UniProtKB-EC"/>
</dbReference>
<keyword evidence="4" id="KW-0411">Iron-sulfur</keyword>
<comment type="pathway">
    <text evidence="3 4">Sulfur metabolism; hydrogen sulfide biosynthesis; sulfite from sulfate.</text>
</comment>
<organism evidence="7 8">
    <name type="scientific">Pukyongiella litopenaei</name>
    <dbReference type="NCBI Taxonomy" id="2605946"/>
    <lineage>
        <taxon>Bacteria</taxon>
        <taxon>Pseudomonadati</taxon>
        <taxon>Pseudomonadota</taxon>
        <taxon>Alphaproteobacteria</taxon>
        <taxon>Rhodobacterales</taxon>
        <taxon>Paracoccaceae</taxon>
        <taxon>Pukyongiella</taxon>
    </lineage>
</organism>
<sequence length="245" mass="27327">MQFETNARRELRERAEALSTQHAGLQAEAVLASVLRDIYPGRVGLVSSFGTEAAVLLHMVAQIDPYAPVIFLETGKHFPETLDYRETLARELGLCNLQVVSPRPASVAADDPDGDLHARNPDLCCHVRKTLPMLQALRGLSCWITGRKRYQAATRDELALFEAQDRWIKVNPILDWDRDRIADYFRTHDLPRHPLEAQGYPSIGCAPCTSAVREGDDPRAGRWAGSDKTECGIHFENGKLVRKGG</sequence>
<proteinExistence type="inferred from homology"/>
<feature type="binding site" evidence="4">
    <location>
        <position position="208"/>
    </location>
    <ligand>
        <name>[4Fe-4S] cluster</name>
        <dbReference type="ChEBI" id="CHEBI:49883"/>
    </ligand>
</feature>
<protein>
    <recommendedName>
        <fullName evidence="4">Adenosine 5'-phosphosulfate reductase</fullName>
        <shortName evidence="4">APS reductase</shortName>
        <ecNumber evidence="4">1.8.4.10</ecNumber>
    </recommendedName>
    <alternativeName>
        <fullName evidence="4">5'-adenylylsulfate reductase</fullName>
    </alternativeName>
    <alternativeName>
        <fullName evidence="4">Thioredoxin-dependent 5'-adenylylsulfate reductase</fullName>
    </alternativeName>
</protein>
<evidence type="ECO:0000256" key="5">
    <source>
        <dbReference type="SAM" id="Coils"/>
    </source>
</evidence>
<dbReference type="Pfam" id="PF01507">
    <property type="entry name" value="PAPS_reduct"/>
    <property type="match status" value="1"/>
</dbReference>
<reference evidence="8" key="1">
    <citation type="submission" date="2018-03" db="EMBL/GenBank/DDBJ databases">
        <title>Genomic analysis of the strain SH-1 isolated from shrimp intestine.</title>
        <authorList>
            <person name="Kim Y.-S."/>
            <person name="Kim S.-E."/>
            <person name="Kim K.-H."/>
        </authorList>
    </citation>
    <scope>NUCLEOTIDE SEQUENCE [LARGE SCALE GENOMIC DNA]</scope>
    <source>
        <strain evidence="8">SH-1</strain>
    </source>
</reference>
<keyword evidence="2 4" id="KW-0560">Oxidoreductase</keyword>
<feature type="binding site" evidence="4">
    <location>
        <position position="125"/>
    </location>
    <ligand>
        <name>[4Fe-4S] cluster</name>
        <dbReference type="ChEBI" id="CHEBI:49883"/>
    </ligand>
</feature>
<dbReference type="AlphaFoldDB" id="A0A2S0MKI6"/>
<dbReference type="Proteomes" id="UP000237655">
    <property type="component" value="Chromosome"/>
</dbReference>
<comment type="catalytic activity">
    <reaction evidence="4">
        <text>[thioredoxin]-disulfide + sulfite + AMP + 2 H(+) = adenosine 5'-phosphosulfate + [thioredoxin]-dithiol</text>
        <dbReference type="Rhea" id="RHEA:21976"/>
        <dbReference type="Rhea" id="RHEA-COMP:10698"/>
        <dbReference type="Rhea" id="RHEA-COMP:10700"/>
        <dbReference type="ChEBI" id="CHEBI:15378"/>
        <dbReference type="ChEBI" id="CHEBI:17359"/>
        <dbReference type="ChEBI" id="CHEBI:29950"/>
        <dbReference type="ChEBI" id="CHEBI:50058"/>
        <dbReference type="ChEBI" id="CHEBI:58243"/>
        <dbReference type="ChEBI" id="CHEBI:456215"/>
        <dbReference type="EC" id="1.8.4.10"/>
    </reaction>
</comment>
<comment type="cofactor">
    <cofactor evidence="4">
        <name>[4Fe-4S] cluster</name>
        <dbReference type="ChEBI" id="CHEBI:49883"/>
    </cofactor>
    <text evidence="4">Binds 1 [4Fe-4S] cluster per subunit.</text>
</comment>
<keyword evidence="4" id="KW-0479">Metal-binding</keyword>
<dbReference type="GO" id="GO:0005737">
    <property type="term" value="C:cytoplasm"/>
    <property type="evidence" value="ECO:0007669"/>
    <property type="project" value="UniProtKB-SubCell"/>
</dbReference>
<dbReference type="EC" id="1.8.4.10" evidence="4"/>
<feature type="domain" description="Phosphoadenosine phosphosulphate reductase" evidence="6">
    <location>
        <begin position="45"/>
        <end position="211"/>
    </location>
</feature>
<dbReference type="InterPro" id="IPR014729">
    <property type="entry name" value="Rossmann-like_a/b/a_fold"/>
</dbReference>
<feature type="coiled-coil region" evidence="5">
    <location>
        <begin position="1"/>
        <end position="28"/>
    </location>
</feature>
<evidence type="ECO:0000256" key="4">
    <source>
        <dbReference type="HAMAP-Rule" id="MF_00063"/>
    </source>
</evidence>
<feature type="binding site" evidence="4">
    <location>
        <position position="124"/>
    </location>
    <ligand>
        <name>[4Fe-4S] cluster</name>
        <dbReference type="ChEBI" id="CHEBI:49883"/>
    </ligand>
</feature>
<keyword evidence="5" id="KW-0175">Coiled coil</keyword>
<dbReference type="EMBL" id="CP027665">
    <property type="protein sequence ID" value="AVO36271.1"/>
    <property type="molecule type" value="Genomic_DNA"/>
</dbReference>
<dbReference type="PANTHER" id="PTHR46509:SF1">
    <property type="entry name" value="PHOSPHOADENOSINE PHOSPHOSULFATE REDUCTASE"/>
    <property type="match status" value="1"/>
</dbReference>
<dbReference type="GO" id="GO:0051539">
    <property type="term" value="F:4 iron, 4 sulfur cluster binding"/>
    <property type="evidence" value="ECO:0007669"/>
    <property type="project" value="UniProtKB-UniRule"/>
</dbReference>
<dbReference type="Gene3D" id="3.40.50.620">
    <property type="entry name" value="HUPs"/>
    <property type="match status" value="1"/>
</dbReference>
<evidence type="ECO:0000313" key="8">
    <source>
        <dbReference type="Proteomes" id="UP000237655"/>
    </source>
</evidence>
<evidence type="ECO:0000259" key="6">
    <source>
        <dbReference type="Pfam" id="PF01507"/>
    </source>
</evidence>
<dbReference type="KEGG" id="thas:C6Y53_00130"/>
<dbReference type="PANTHER" id="PTHR46509">
    <property type="entry name" value="PHOSPHOADENOSINE PHOSPHOSULFATE REDUCTASE"/>
    <property type="match status" value="1"/>
</dbReference>
<comment type="similarity">
    <text evidence="1 4">Belongs to the PAPS reductase family. CysH subfamily.</text>
</comment>
<dbReference type="RefSeq" id="WP_106470586.1">
    <property type="nucleotide sequence ID" value="NZ_CP027665.1"/>
</dbReference>